<feature type="region of interest" description="Disordered" evidence="1">
    <location>
        <begin position="233"/>
        <end position="332"/>
    </location>
</feature>
<name>A0A9W9TDZ8_9EURO</name>
<reference evidence="3" key="1">
    <citation type="submission" date="2022-12" db="EMBL/GenBank/DDBJ databases">
        <authorList>
            <person name="Petersen C."/>
        </authorList>
    </citation>
    <scope>NUCLEOTIDE SEQUENCE</scope>
    <source>
        <strain evidence="3">IBT 15544</strain>
    </source>
</reference>
<dbReference type="Proteomes" id="UP001150904">
    <property type="component" value="Unassembled WGS sequence"/>
</dbReference>
<dbReference type="RefSeq" id="XP_058313741.1">
    <property type="nucleotide sequence ID" value="XM_058448330.1"/>
</dbReference>
<dbReference type="GeneID" id="83175630"/>
<feature type="transmembrane region" description="Helical" evidence="2">
    <location>
        <begin position="13"/>
        <end position="36"/>
    </location>
</feature>
<keyword evidence="2" id="KW-0472">Membrane</keyword>
<sequence>MCALMKTVLALPVLGLVSIPLLLSAWVTISFALLTLCIRLSIVYVELVLALLVNFFTLPVSSTSFLTFAPSEPPSPIASRRNSGYGPLQAYRSNDSVFTLGLSTHDEHSKPRQKKYARSMVEAHVPTTPFIDDSRDFEGVGGWRSYHDSKRRGSHTNEKPLSSHSSSAPSIVGEVDIDDDIDDDERAWLSLNYLLELPSQVISLGSTTGSTAHSPVLSPRSVNNFHAFMPASSRSYHEEHPEQRHHHRSHTTSSLTTSHRRTGNGLSLAFSTRQDQPRDSGHSVSPSASRVAPFMTPQPYSQQMRPFTRPPGSSSHGHGSSSRDGHMSGSADNILGIGGGYFAIPRPGSWYMPSFSSRGSPNASGYTTPGTGLPSEDRDASMHLTRLMAHYPTSVRHRRRSISGPHSRAGLGERG</sequence>
<proteinExistence type="predicted"/>
<evidence type="ECO:0000256" key="2">
    <source>
        <dbReference type="SAM" id="Phobius"/>
    </source>
</evidence>
<dbReference type="AlphaFoldDB" id="A0A9W9TDZ8"/>
<reference evidence="3" key="2">
    <citation type="journal article" date="2023" name="IMA Fungus">
        <title>Comparative genomic study of the Penicillium genus elucidates a diverse pangenome and 15 lateral gene transfer events.</title>
        <authorList>
            <person name="Petersen C."/>
            <person name="Sorensen T."/>
            <person name="Nielsen M.R."/>
            <person name="Sondergaard T.E."/>
            <person name="Sorensen J.L."/>
            <person name="Fitzpatrick D.A."/>
            <person name="Frisvad J.C."/>
            <person name="Nielsen K.L."/>
        </authorList>
    </citation>
    <scope>NUCLEOTIDE SEQUENCE</scope>
    <source>
        <strain evidence="3">IBT 15544</strain>
    </source>
</reference>
<evidence type="ECO:0000256" key="1">
    <source>
        <dbReference type="SAM" id="MobiDB-lite"/>
    </source>
</evidence>
<gene>
    <name evidence="3" type="ORF">N7498_001267</name>
</gene>
<protein>
    <submittedName>
        <fullName evidence="3">Uncharacterized protein</fullName>
    </submittedName>
</protein>
<feature type="region of interest" description="Disordered" evidence="1">
    <location>
        <begin position="394"/>
        <end position="415"/>
    </location>
</feature>
<keyword evidence="4" id="KW-1185">Reference proteome</keyword>
<evidence type="ECO:0000313" key="3">
    <source>
        <dbReference type="EMBL" id="KAJ5219168.1"/>
    </source>
</evidence>
<evidence type="ECO:0000313" key="4">
    <source>
        <dbReference type="Proteomes" id="UP001150904"/>
    </source>
</evidence>
<keyword evidence="2" id="KW-1133">Transmembrane helix</keyword>
<comment type="caution">
    <text evidence="3">The sequence shown here is derived from an EMBL/GenBank/DDBJ whole genome shotgun (WGS) entry which is preliminary data.</text>
</comment>
<keyword evidence="2" id="KW-0812">Transmembrane</keyword>
<accession>A0A9W9TDZ8</accession>
<organism evidence="3 4">
    <name type="scientific">Penicillium cinerascens</name>
    <dbReference type="NCBI Taxonomy" id="70096"/>
    <lineage>
        <taxon>Eukaryota</taxon>
        <taxon>Fungi</taxon>
        <taxon>Dikarya</taxon>
        <taxon>Ascomycota</taxon>
        <taxon>Pezizomycotina</taxon>
        <taxon>Eurotiomycetes</taxon>
        <taxon>Eurotiomycetidae</taxon>
        <taxon>Eurotiales</taxon>
        <taxon>Aspergillaceae</taxon>
        <taxon>Penicillium</taxon>
    </lineage>
</organism>
<dbReference type="OrthoDB" id="4492972at2759"/>
<feature type="region of interest" description="Disordered" evidence="1">
    <location>
        <begin position="145"/>
        <end position="173"/>
    </location>
</feature>
<dbReference type="EMBL" id="JAPQKR010000004">
    <property type="protein sequence ID" value="KAJ5219168.1"/>
    <property type="molecule type" value="Genomic_DNA"/>
</dbReference>